<name>A0A9P3G169_9APHY</name>
<accession>A0A9P3G169</accession>
<dbReference type="CDD" id="cd00201">
    <property type="entry name" value="WW"/>
    <property type="match status" value="1"/>
</dbReference>
<feature type="region of interest" description="Disordered" evidence="1">
    <location>
        <begin position="1"/>
        <end position="92"/>
    </location>
</feature>
<feature type="compositionally biased region" description="Low complexity" evidence="1">
    <location>
        <begin position="57"/>
        <end position="85"/>
    </location>
</feature>
<feature type="region of interest" description="Disordered" evidence="1">
    <location>
        <begin position="123"/>
        <end position="154"/>
    </location>
</feature>
<feature type="domain" description="WW" evidence="2">
    <location>
        <begin position="94"/>
        <end position="128"/>
    </location>
</feature>
<evidence type="ECO:0000259" key="2">
    <source>
        <dbReference type="PROSITE" id="PS50020"/>
    </source>
</evidence>
<keyword evidence="4" id="KW-1185">Reference proteome</keyword>
<evidence type="ECO:0000313" key="4">
    <source>
        <dbReference type="Proteomes" id="UP000703269"/>
    </source>
</evidence>
<dbReference type="Pfam" id="PF00397">
    <property type="entry name" value="WW"/>
    <property type="match status" value="1"/>
</dbReference>
<feature type="compositionally biased region" description="Basic and acidic residues" evidence="1">
    <location>
        <begin position="238"/>
        <end position="249"/>
    </location>
</feature>
<proteinExistence type="predicted"/>
<feature type="compositionally biased region" description="Low complexity" evidence="1">
    <location>
        <begin position="14"/>
        <end position="23"/>
    </location>
</feature>
<dbReference type="SUPFAM" id="SSF51045">
    <property type="entry name" value="WW domain"/>
    <property type="match status" value="1"/>
</dbReference>
<dbReference type="PROSITE" id="PS01159">
    <property type="entry name" value="WW_DOMAIN_1"/>
    <property type="match status" value="1"/>
</dbReference>
<feature type="region of interest" description="Disordered" evidence="1">
    <location>
        <begin position="233"/>
        <end position="265"/>
    </location>
</feature>
<dbReference type="AlphaFoldDB" id="A0A9P3G169"/>
<dbReference type="PROSITE" id="PS50020">
    <property type="entry name" value="WW_DOMAIN_2"/>
    <property type="match status" value="1"/>
</dbReference>
<gene>
    <name evidence="3" type="ORF">PsYK624_024280</name>
</gene>
<dbReference type="Gene3D" id="2.20.70.10">
    <property type="match status" value="1"/>
</dbReference>
<protein>
    <submittedName>
        <fullName evidence="3">WW domain-containing protein</fullName>
    </submittedName>
</protein>
<organism evidence="3 4">
    <name type="scientific">Phanerochaete sordida</name>
    <dbReference type="NCBI Taxonomy" id="48140"/>
    <lineage>
        <taxon>Eukaryota</taxon>
        <taxon>Fungi</taxon>
        <taxon>Dikarya</taxon>
        <taxon>Basidiomycota</taxon>
        <taxon>Agaricomycotina</taxon>
        <taxon>Agaricomycetes</taxon>
        <taxon>Polyporales</taxon>
        <taxon>Phanerochaetaceae</taxon>
        <taxon>Phanerochaete</taxon>
    </lineage>
</organism>
<dbReference type="SMART" id="SM00456">
    <property type="entry name" value="WW"/>
    <property type="match status" value="1"/>
</dbReference>
<dbReference type="OrthoDB" id="2444812at2759"/>
<comment type="caution">
    <text evidence="3">The sequence shown here is derived from an EMBL/GenBank/DDBJ whole genome shotgun (WGS) entry which is preliminary data.</text>
</comment>
<feature type="compositionally biased region" description="Basic and acidic residues" evidence="1">
    <location>
        <begin position="40"/>
        <end position="55"/>
    </location>
</feature>
<sequence>MTSPASSPSPRPASPSADGAPAAKRQKVDHEDDGSADGASPDRSDSDEPSAEHEPQAGPSANAASSGDASASASAATASGSASDAPPLPMGVATATAGDWQAVWSPSHNAYYFYNAKTQETTWTNPLQPEASSSTAAPSASPDEPEASTSTPATSSLYAMQAAAAAQGIDPALAYLDPSLAAGTSSAPSAFSYTAKFNARTGAFTKPDGRDPTHVSEYERARRMSEAYFDVGQWEQDVEQRNAQEEAEGKKKKKPSKKDLERFKEQKRLKKIAKTAWLRT</sequence>
<reference evidence="3 4" key="1">
    <citation type="submission" date="2021-08" db="EMBL/GenBank/DDBJ databases">
        <title>Draft Genome Sequence of Phanerochaete sordida strain YK-624.</title>
        <authorList>
            <person name="Mori T."/>
            <person name="Dohra H."/>
            <person name="Suzuki T."/>
            <person name="Kawagishi H."/>
            <person name="Hirai H."/>
        </authorList>
    </citation>
    <scope>NUCLEOTIDE SEQUENCE [LARGE SCALE GENOMIC DNA]</scope>
    <source>
        <strain evidence="3 4">YK-624</strain>
    </source>
</reference>
<evidence type="ECO:0000256" key="1">
    <source>
        <dbReference type="SAM" id="MobiDB-lite"/>
    </source>
</evidence>
<dbReference type="InterPro" id="IPR001202">
    <property type="entry name" value="WW_dom"/>
</dbReference>
<dbReference type="Proteomes" id="UP000703269">
    <property type="component" value="Unassembled WGS sequence"/>
</dbReference>
<dbReference type="EMBL" id="BPQB01000004">
    <property type="protein sequence ID" value="GJE86348.1"/>
    <property type="molecule type" value="Genomic_DNA"/>
</dbReference>
<feature type="compositionally biased region" description="Low complexity" evidence="1">
    <location>
        <begin position="129"/>
        <end position="154"/>
    </location>
</feature>
<evidence type="ECO:0000313" key="3">
    <source>
        <dbReference type="EMBL" id="GJE86348.1"/>
    </source>
</evidence>
<dbReference type="InterPro" id="IPR036020">
    <property type="entry name" value="WW_dom_sf"/>
</dbReference>